<dbReference type="PANTHER" id="PTHR43542:SF1">
    <property type="entry name" value="METHYLTRANSFERASE"/>
    <property type="match status" value="1"/>
</dbReference>
<evidence type="ECO:0000256" key="1">
    <source>
        <dbReference type="ARBA" id="ARBA00022603"/>
    </source>
</evidence>
<dbReference type="EMBL" id="PVUE01000002">
    <property type="protein sequence ID" value="PRZ43497.1"/>
    <property type="molecule type" value="Genomic_DNA"/>
</dbReference>
<accession>A0A2T1A4S3</accession>
<dbReference type="Pfam" id="PF03602">
    <property type="entry name" value="Cons_hypoth95"/>
    <property type="match status" value="1"/>
</dbReference>
<sequence>MTRIVAGEYGGRLLKAPTGATTRPTSDRTREALFASIEATHELTDGPFIDLYAGSGAIGLEAISRGAPTAYFVERHPQAAAVIRANVATLRAQDRCTVLQQPADRACQAGAVDAQTVFIDPPYDVRTPELADLLRTLLDEGLCRPDALVVVERAHRDRWEWPGGVEPLRDRRYGAAHLWYGLAL</sequence>
<reference evidence="3 4" key="1">
    <citation type="submission" date="2018-03" db="EMBL/GenBank/DDBJ databases">
        <title>Genomic Encyclopedia of Archaeal and Bacterial Type Strains, Phase II (KMG-II): from individual species to whole genera.</title>
        <authorList>
            <person name="Goeker M."/>
        </authorList>
    </citation>
    <scope>NUCLEOTIDE SEQUENCE [LARGE SCALE GENOMIC DNA]</scope>
    <source>
        <strain evidence="3 4">DSM 100065</strain>
    </source>
</reference>
<dbReference type="Proteomes" id="UP000237752">
    <property type="component" value="Unassembled WGS sequence"/>
</dbReference>
<keyword evidence="4" id="KW-1185">Reference proteome</keyword>
<gene>
    <name evidence="3" type="ORF">CLV47_102185</name>
</gene>
<dbReference type="AlphaFoldDB" id="A0A2T1A4S3"/>
<proteinExistence type="predicted"/>
<dbReference type="GO" id="GO:0008168">
    <property type="term" value="F:methyltransferase activity"/>
    <property type="evidence" value="ECO:0007669"/>
    <property type="project" value="UniProtKB-KW"/>
</dbReference>
<keyword evidence="1 3" id="KW-0489">Methyltransferase</keyword>
<name>A0A2T1A4S3_9ACTN</name>
<dbReference type="InterPro" id="IPR029063">
    <property type="entry name" value="SAM-dependent_MTases_sf"/>
</dbReference>
<protein>
    <submittedName>
        <fullName evidence="3">16S rRNA (Guanine966-N2)-methyltransferase</fullName>
    </submittedName>
</protein>
<dbReference type="PIRSF" id="PIRSF004553">
    <property type="entry name" value="CHP00095"/>
    <property type="match status" value="1"/>
</dbReference>
<dbReference type="InterPro" id="IPR004398">
    <property type="entry name" value="RNA_MeTrfase_RsmD"/>
</dbReference>
<dbReference type="PANTHER" id="PTHR43542">
    <property type="entry name" value="METHYLTRANSFERASE"/>
    <property type="match status" value="1"/>
</dbReference>
<dbReference type="CDD" id="cd02440">
    <property type="entry name" value="AdoMet_MTases"/>
    <property type="match status" value="1"/>
</dbReference>
<dbReference type="RefSeq" id="WP_106347659.1">
    <property type="nucleotide sequence ID" value="NZ_PVUE01000002.1"/>
</dbReference>
<dbReference type="GO" id="GO:0031167">
    <property type="term" value="P:rRNA methylation"/>
    <property type="evidence" value="ECO:0007669"/>
    <property type="project" value="InterPro"/>
</dbReference>
<dbReference type="OrthoDB" id="9803017at2"/>
<evidence type="ECO:0000313" key="3">
    <source>
        <dbReference type="EMBL" id="PRZ43497.1"/>
    </source>
</evidence>
<keyword evidence="2 3" id="KW-0808">Transferase</keyword>
<comment type="caution">
    <text evidence="3">The sequence shown here is derived from an EMBL/GenBank/DDBJ whole genome shotgun (WGS) entry which is preliminary data.</text>
</comment>
<dbReference type="NCBIfam" id="TIGR00095">
    <property type="entry name" value="16S rRNA (guanine(966)-N(2))-methyltransferase RsmD"/>
    <property type="match status" value="1"/>
</dbReference>
<evidence type="ECO:0000256" key="2">
    <source>
        <dbReference type="ARBA" id="ARBA00022679"/>
    </source>
</evidence>
<organism evidence="3 4">
    <name type="scientific">Antricoccus suffuscus</name>
    <dbReference type="NCBI Taxonomy" id="1629062"/>
    <lineage>
        <taxon>Bacteria</taxon>
        <taxon>Bacillati</taxon>
        <taxon>Actinomycetota</taxon>
        <taxon>Actinomycetes</taxon>
        <taxon>Geodermatophilales</taxon>
        <taxon>Antricoccaceae</taxon>
        <taxon>Antricoccus</taxon>
    </lineage>
</organism>
<evidence type="ECO:0000313" key="4">
    <source>
        <dbReference type="Proteomes" id="UP000237752"/>
    </source>
</evidence>
<dbReference type="Gene3D" id="3.40.50.150">
    <property type="entry name" value="Vaccinia Virus protein VP39"/>
    <property type="match status" value="1"/>
</dbReference>
<dbReference type="SUPFAM" id="SSF53335">
    <property type="entry name" value="S-adenosyl-L-methionine-dependent methyltransferases"/>
    <property type="match status" value="1"/>
</dbReference>